<reference evidence="1 2" key="1">
    <citation type="journal article" date="2019" name="Mol. Biol. Evol.">
        <title>Blast fungal genomes show frequent chromosomal changes, gene gains and losses, and effector gene turnover.</title>
        <authorList>
            <person name="Gomez Luciano L.B."/>
            <person name="Jason Tsai I."/>
            <person name="Chuma I."/>
            <person name="Tosa Y."/>
            <person name="Chen Y.H."/>
            <person name="Li J.Y."/>
            <person name="Li M.Y."/>
            <person name="Jade Lu M.Y."/>
            <person name="Nakayashiki H."/>
            <person name="Li W.H."/>
        </authorList>
    </citation>
    <scope>NUCLEOTIDE SEQUENCE [LARGE SCALE GENOMIC DNA]</scope>
    <source>
        <strain evidence="1 2">NI907</strain>
    </source>
</reference>
<proteinExistence type="predicted"/>
<dbReference type="GeneID" id="41961031"/>
<reference evidence="2" key="2">
    <citation type="submission" date="2019-10" db="EMBL/GenBank/DDBJ databases">
        <authorList>
            <consortium name="NCBI Genome Project"/>
        </authorList>
    </citation>
    <scope>NUCLEOTIDE SEQUENCE</scope>
    <source>
        <strain evidence="2">NI907</strain>
    </source>
</reference>
<dbReference type="RefSeq" id="XP_030983061.1">
    <property type="nucleotide sequence ID" value="XM_031126122.1"/>
</dbReference>
<dbReference type="KEGG" id="pgri:PgNI_06093"/>
<keyword evidence="1" id="KW-1185">Reference proteome</keyword>
<protein>
    <submittedName>
        <fullName evidence="2">Uncharacterized protein</fullName>
    </submittedName>
</protein>
<dbReference type="Proteomes" id="UP000515153">
    <property type="component" value="Chromosome I"/>
</dbReference>
<evidence type="ECO:0000313" key="1">
    <source>
        <dbReference type="Proteomes" id="UP000515153"/>
    </source>
</evidence>
<name>A0A6P8B765_PYRGI</name>
<organism evidence="1 2">
    <name type="scientific">Pyricularia grisea</name>
    <name type="common">Crabgrass-specific blast fungus</name>
    <name type="synonym">Magnaporthe grisea</name>
    <dbReference type="NCBI Taxonomy" id="148305"/>
    <lineage>
        <taxon>Eukaryota</taxon>
        <taxon>Fungi</taxon>
        <taxon>Dikarya</taxon>
        <taxon>Ascomycota</taxon>
        <taxon>Pezizomycotina</taxon>
        <taxon>Sordariomycetes</taxon>
        <taxon>Sordariomycetidae</taxon>
        <taxon>Magnaporthales</taxon>
        <taxon>Pyriculariaceae</taxon>
        <taxon>Pyricularia</taxon>
    </lineage>
</organism>
<sequence>MPILAYSFPPSFFFGGNVPNPRNARNPSLQPQRTSIIKNLGAFPQTRSYLVLVSTSRSCRGDGLWGCKKRLQCEIHKPHHRLLVERCDEAGNNGAGS</sequence>
<reference evidence="2" key="3">
    <citation type="submission" date="2025-08" db="UniProtKB">
        <authorList>
            <consortium name="RefSeq"/>
        </authorList>
    </citation>
    <scope>IDENTIFICATION</scope>
    <source>
        <strain evidence="2">NI907</strain>
    </source>
</reference>
<gene>
    <name evidence="2" type="ORF">PgNI_06093</name>
</gene>
<evidence type="ECO:0000313" key="2">
    <source>
        <dbReference type="RefSeq" id="XP_030983061.1"/>
    </source>
</evidence>
<accession>A0A6P8B765</accession>
<dbReference type="AlphaFoldDB" id="A0A6P8B765"/>